<dbReference type="InterPro" id="IPR004358">
    <property type="entry name" value="Sig_transdc_His_kin-like_C"/>
</dbReference>
<organism evidence="8 9">
    <name type="scientific">Candidatus Dormiibacter inghamiae</name>
    <dbReference type="NCBI Taxonomy" id="3127013"/>
    <lineage>
        <taxon>Bacteria</taxon>
        <taxon>Bacillati</taxon>
        <taxon>Candidatus Dormiibacterota</taxon>
        <taxon>Candidatus Dormibacteria</taxon>
        <taxon>Candidatus Dormibacterales</taxon>
        <taxon>Candidatus Dormibacteraceae</taxon>
        <taxon>Candidatus Dormiibacter</taxon>
    </lineage>
</organism>
<dbReference type="AlphaFoldDB" id="A0A934KDZ3"/>
<dbReference type="InterPro" id="IPR005467">
    <property type="entry name" value="His_kinase_dom"/>
</dbReference>
<evidence type="ECO:0000256" key="4">
    <source>
        <dbReference type="ARBA" id="ARBA00022777"/>
    </source>
</evidence>
<feature type="transmembrane region" description="Helical" evidence="6">
    <location>
        <begin position="189"/>
        <end position="212"/>
    </location>
</feature>
<dbReference type="InterPro" id="IPR029016">
    <property type="entry name" value="GAF-like_dom_sf"/>
</dbReference>
<protein>
    <recommendedName>
        <fullName evidence="2">histidine kinase</fullName>
        <ecNumber evidence="2">2.7.13.3</ecNumber>
    </recommendedName>
</protein>
<feature type="transmembrane region" description="Helical" evidence="6">
    <location>
        <begin position="224"/>
        <end position="242"/>
    </location>
</feature>
<dbReference type="SUPFAM" id="SSF55781">
    <property type="entry name" value="GAF domain-like"/>
    <property type="match status" value="1"/>
</dbReference>
<keyword evidence="6" id="KW-1133">Transmembrane helix</keyword>
<dbReference type="RefSeq" id="WP_338178332.1">
    <property type="nucleotide sequence ID" value="NZ_JAEKNQ010000030.1"/>
</dbReference>
<evidence type="ECO:0000256" key="3">
    <source>
        <dbReference type="ARBA" id="ARBA00022553"/>
    </source>
</evidence>
<dbReference type="PANTHER" id="PTHR43547">
    <property type="entry name" value="TWO-COMPONENT HISTIDINE KINASE"/>
    <property type="match status" value="1"/>
</dbReference>
<dbReference type="PANTHER" id="PTHR43547:SF2">
    <property type="entry name" value="HYBRID SIGNAL TRANSDUCTION HISTIDINE KINASE C"/>
    <property type="match status" value="1"/>
</dbReference>
<comment type="catalytic activity">
    <reaction evidence="1">
        <text>ATP + protein L-histidine = ADP + protein N-phospho-L-histidine.</text>
        <dbReference type="EC" id="2.7.13.3"/>
    </reaction>
</comment>
<dbReference type="PRINTS" id="PR00344">
    <property type="entry name" value="BCTRLSENSOR"/>
</dbReference>
<keyword evidence="4 8" id="KW-0808">Transferase</keyword>
<dbReference type="Pfam" id="PF02518">
    <property type="entry name" value="HATPase_c"/>
    <property type="match status" value="1"/>
</dbReference>
<evidence type="ECO:0000256" key="6">
    <source>
        <dbReference type="SAM" id="Phobius"/>
    </source>
</evidence>
<feature type="domain" description="Histidine kinase" evidence="7">
    <location>
        <begin position="454"/>
        <end position="674"/>
    </location>
</feature>
<comment type="caution">
    <text evidence="8">The sequence shown here is derived from an EMBL/GenBank/DDBJ whole genome shotgun (WGS) entry which is preliminary data.</text>
</comment>
<keyword evidence="3" id="KW-0597">Phosphoprotein</keyword>
<dbReference type="InterPro" id="IPR003018">
    <property type="entry name" value="GAF"/>
</dbReference>
<dbReference type="GO" id="GO:0000155">
    <property type="term" value="F:phosphorelay sensor kinase activity"/>
    <property type="evidence" value="ECO:0007669"/>
    <property type="project" value="InterPro"/>
</dbReference>
<dbReference type="SMART" id="SM00065">
    <property type="entry name" value="GAF"/>
    <property type="match status" value="1"/>
</dbReference>
<feature type="transmembrane region" description="Helical" evidence="6">
    <location>
        <begin position="24"/>
        <end position="42"/>
    </location>
</feature>
<dbReference type="Pfam" id="PF00512">
    <property type="entry name" value="HisKA"/>
    <property type="match status" value="1"/>
</dbReference>
<evidence type="ECO:0000256" key="2">
    <source>
        <dbReference type="ARBA" id="ARBA00012438"/>
    </source>
</evidence>
<evidence type="ECO:0000313" key="8">
    <source>
        <dbReference type="EMBL" id="MBJ7603025.1"/>
    </source>
</evidence>
<reference evidence="8 9" key="1">
    <citation type="submission" date="2020-10" db="EMBL/GenBank/DDBJ databases">
        <title>Ca. Dormibacterota MAGs.</title>
        <authorList>
            <person name="Montgomery K."/>
        </authorList>
    </citation>
    <scope>NUCLEOTIDE SEQUENCE [LARGE SCALE GENOMIC DNA]</scope>
    <source>
        <strain evidence="8">SC8811_S16_3</strain>
    </source>
</reference>
<accession>A0A934KDZ3</accession>
<dbReference type="InterPro" id="IPR003661">
    <property type="entry name" value="HisK_dim/P_dom"/>
</dbReference>
<dbReference type="Gene3D" id="1.10.287.130">
    <property type="match status" value="1"/>
</dbReference>
<feature type="transmembrane region" description="Helical" evidence="6">
    <location>
        <begin position="54"/>
        <end position="77"/>
    </location>
</feature>
<feature type="transmembrane region" description="Helical" evidence="6">
    <location>
        <begin position="119"/>
        <end position="141"/>
    </location>
</feature>
<proteinExistence type="predicted"/>
<dbReference type="PROSITE" id="PS50109">
    <property type="entry name" value="HIS_KIN"/>
    <property type="match status" value="1"/>
</dbReference>
<evidence type="ECO:0000256" key="1">
    <source>
        <dbReference type="ARBA" id="ARBA00000085"/>
    </source>
</evidence>
<dbReference type="EC" id="2.7.13.3" evidence="2"/>
<evidence type="ECO:0000313" key="9">
    <source>
        <dbReference type="Proteomes" id="UP000620075"/>
    </source>
</evidence>
<dbReference type="SMART" id="SM00388">
    <property type="entry name" value="HisKA"/>
    <property type="match status" value="1"/>
</dbReference>
<name>A0A934KDZ3_9BACT</name>
<dbReference type="InterPro" id="IPR036097">
    <property type="entry name" value="HisK_dim/P_sf"/>
</dbReference>
<dbReference type="InterPro" id="IPR036890">
    <property type="entry name" value="HATPase_C_sf"/>
</dbReference>
<dbReference type="Gene3D" id="3.30.450.40">
    <property type="match status" value="1"/>
</dbReference>
<feature type="transmembrane region" description="Helical" evidence="6">
    <location>
        <begin position="153"/>
        <end position="177"/>
    </location>
</feature>
<dbReference type="Gene3D" id="3.30.565.10">
    <property type="entry name" value="Histidine kinase-like ATPase, C-terminal domain"/>
    <property type="match status" value="1"/>
</dbReference>
<sequence length="694" mass="73282">MNTQRGSWAGRETRLSAIEIDRTSALLSLLLAGAIVLPALFFRTQRLQLDWFVPVADVVAIGCLVICLVMSALDALLRRETRSLPILALSVALGLLWAIHFLAFPGTLLGDSMALKSQIAAWIFLTINLVTPAFLAVTFLYRSRPLRSNPRSAVVRATAAGAAVGLGACFLDVLLAASPITTVVMSDSFTPLASLLGAAGLVPVIFALGLFLTGHHGDERVVNGVVAAFVYAGAAASVMVFVPGRFTTLWYAVHTLPALVAAALLTGELALYERSARLGVATAERLAIGVAAASDLGRSLEAQQVAARVLGHSVRALDLQCGFVGLLRGEVIEVRAAEGRPGEVPAPGTDLPVASSSFLAQTIAAAGPVIFNDAPDWPGAAEGRARSLRVLSAPLSISDRVIGVLALCRGDPFQSGDLETMAILASLAALALQNATLYEASQEASQSKDTFLNMTAHELRTPLAVITGYLSMLTTGDFGDPPPSWARPMSILQAKVTELARLVEGVIAASKLEANMLAPLSEPVNLSECVSAAVERALPAASMRGGRVRFEDPEEVVLVDGDLEFVGRILDNLIMNGLNYSSGKPEVQLLLQHEGECVQLLVSDRGVGVPDEERETIFERFTRIDHSELGYPPGTGLGLYLSRSLAEKMGGRLELQQSAAGQGSIFCLTLRRREGGRDSEPAAEAAASTATPVR</sequence>
<dbReference type="CDD" id="cd00082">
    <property type="entry name" value="HisKA"/>
    <property type="match status" value="1"/>
</dbReference>
<dbReference type="Pfam" id="PF13185">
    <property type="entry name" value="GAF_2"/>
    <property type="match status" value="1"/>
</dbReference>
<feature type="transmembrane region" description="Helical" evidence="6">
    <location>
        <begin position="84"/>
        <end position="104"/>
    </location>
</feature>
<dbReference type="SUPFAM" id="SSF47384">
    <property type="entry name" value="Homodimeric domain of signal transducing histidine kinase"/>
    <property type="match status" value="1"/>
</dbReference>
<keyword evidence="6" id="KW-0812">Transmembrane</keyword>
<dbReference type="EMBL" id="JAEKNQ010000030">
    <property type="protein sequence ID" value="MBJ7603025.1"/>
    <property type="molecule type" value="Genomic_DNA"/>
</dbReference>
<dbReference type="InterPro" id="IPR003594">
    <property type="entry name" value="HATPase_dom"/>
</dbReference>
<dbReference type="Proteomes" id="UP000620075">
    <property type="component" value="Unassembled WGS sequence"/>
</dbReference>
<keyword evidence="6" id="KW-0472">Membrane</keyword>
<evidence type="ECO:0000256" key="5">
    <source>
        <dbReference type="ARBA" id="ARBA00023012"/>
    </source>
</evidence>
<evidence type="ECO:0000259" key="7">
    <source>
        <dbReference type="PROSITE" id="PS50109"/>
    </source>
</evidence>
<dbReference type="SUPFAM" id="SSF55874">
    <property type="entry name" value="ATPase domain of HSP90 chaperone/DNA topoisomerase II/histidine kinase"/>
    <property type="match status" value="1"/>
</dbReference>
<keyword evidence="5" id="KW-0902">Two-component regulatory system</keyword>
<keyword evidence="4 8" id="KW-0418">Kinase</keyword>
<gene>
    <name evidence="8" type="ORF">JF888_07525</name>
</gene>
<dbReference type="SMART" id="SM00387">
    <property type="entry name" value="HATPase_c"/>
    <property type="match status" value="1"/>
</dbReference>